<evidence type="ECO:0000256" key="3">
    <source>
        <dbReference type="ARBA" id="ARBA00022692"/>
    </source>
</evidence>
<dbReference type="GO" id="GO:0032977">
    <property type="term" value="F:membrane insertase activity"/>
    <property type="evidence" value="ECO:0007669"/>
    <property type="project" value="Ensembl"/>
</dbReference>
<dbReference type="GeneTree" id="ENSGT00390000000020"/>
<dbReference type="Gene3D" id="1.50.40.10">
    <property type="entry name" value="Mitochondrial carrier domain"/>
    <property type="match status" value="1"/>
</dbReference>
<dbReference type="InterPro" id="IPR018108">
    <property type="entry name" value="MCP_transmembrane"/>
</dbReference>
<protein>
    <submittedName>
        <fullName evidence="12">Mitochondrial carrier 1</fullName>
    </submittedName>
</protein>
<feature type="compositionally biased region" description="Gly residues" evidence="10">
    <location>
        <begin position="21"/>
        <end position="35"/>
    </location>
</feature>
<dbReference type="PROSITE" id="PS50920">
    <property type="entry name" value="SOLCAR"/>
    <property type="match status" value="1"/>
</dbReference>
<keyword evidence="4" id="KW-0677">Repeat</keyword>
<dbReference type="GO" id="GO:0005741">
    <property type="term" value="C:mitochondrial outer membrane"/>
    <property type="evidence" value="ECO:0007669"/>
    <property type="project" value="UniProtKB-SubCell"/>
</dbReference>
<feature type="repeat" description="Solcar" evidence="9">
    <location>
        <begin position="144"/>
        <end position="234"/>
    </location>
</feature>
<sequence length="412" mass="43808">MPRLWLPEAAHAPPPGRRGSASGGAGVGAGAGTGPARGPRARGGRCSTCRNRPAAPGACALLPTAWTVSSPPRQNGIAHYLPQGSLPLMRLEGGRHGDADAPPLSCVAPGSARAAAVGMVAPYSPAATPGPEGRPELVGPAEGADALFVVLGAGFTALSHPLLYVKLLVQVRWPGGGALQRAGVHQDVMFFYPARHIVKVDGKTGLFRGLTPRILSSTLSTVTRGSVKKAFPLEDMEHVSNKDDMKTSLRKVVKECSCKSTWLLCDYLFPFLGSGVFSSISRIFKEEGILGFFVGLVPHLLGDVVFLWCCNLLAHFINTYAVDDNFSQASVIRSYTKFVMGIAVSMLTYPFLLVGDLMAVNNCGLRAGLPPYSPVFTSWIHCWRHLSAQGQLFRGSSLLFRRVSAAASFPID</sequence>
<dbReference type="GO" id="GO:0045040">
    <property type="term" value="P:protein insertion into mitochondrial outer membrane"/>
    <property type="evidence" value="ECO:0007669"/>
    <property type="project" value="Ensembl"/>
</dbReference>
<reference evidence="12" key="1">
    <citation type="submission" date="2025-08" db="UniProtKB">
        <authorList>
            <consortium name="Ensembl"/>
        </authorList>
    </citation>
    <scope>IDENTIFICATION</scope>
</reference>
<keyword evidence="6 11" id="KW-1133">Transmembrane helix</keyword>
<dbReference type="InterPro" id="IPR023395">
    <property type="entry name" value="MCP_dom_sf"/>
</dbReference>
<keyword evidence="5" id="KW-1000">Mitochondrion outer membrane</keyword>
<dbReference type="GO" id="GO:0043065">
    <property type="term" value="P:positive regulation of apoptotic process"/>
    <property type="evidence" value="ECO:0007669"/>
    <property type="project" value="Ensembl"/>
</dbReference>
<dbReference type="PANTHER" id="PTHR10780:SF3">
    <property type="entry name" value="MITOCHONDRIAL CARRIER HOMOLOG 1"/>
    <property type="match status" value="1"/>
</dbReference>
<accession>A0A7M4E530</accession>
<feature type="region of interest" description="Disordered" evidence="10">
    <location>
        <begin position="1"/>
        <end position="47"/>
    </location>
</feature>
<evidence type="ECO:0000256" key="7">
    <source>
        <dbReference type="ARBA" id="ARBA00023128"/>
    </source>
</evidence>
<evidence type="ECO:0000256" key="5">
    <source>
        <dbReference type="ARBA" id="ARBA00022787"/>
    </source>
</evidence>
<dbReference type="PANTHER" id="PTHR10780">
    <property type="entry name" value="MITOCHONDRIAL CARRIER HOMOLOG"/>
    <property type="match status" value="1"/>
</dbReference>
<keyword evidence="8 9" id="KW-0472">Membrane</keyword>
<reference evidence="12" key="2">
    <citation type="submission" date="2025-09" db="UniProtKB">
        <authorList>
            <consortium name="Ensembl"/>
        </authorList>
    </citation>
    <scope>IDENTIFICATION</scope>
</reference>
<evidence type="ECO:0000256" key="9">
    <source>
        <dbReference type="PROSITE-ProRule" id="PRU00282"/>
    </source>
</evidence>
<name>A0A7M4E530_CROPO</name>
<evidence type="ECO:0000256" key="1">
    <source>
        <dbReference type="ARBA" id="ARBA00004374"/>
    </source>
</evidence>
<dbReference type="Proteomes" id="UP000594220">
    <property type="component" value="Unplaced"/>
</dbReference>
<keyword evidence="13" id="KW-1185">Reference proteome</keyword>
<evidence type="ECO:0000256" key="8">
    <source>
        <dbReference type="ARBA" id="ARBA00023136"/>
    </source>
</evidence>
<dbReference type="Ensembl" id="ENSCPRT00005005307.1">
    <property type="protein sequence ID" value="ENSCPRP00005004523.1"/>
    <property type="gene ID" value="ENSCPRG00005003292.1"/>
</dbReference>
<evidence type="ECO:0000256" key="4">
    <source>
        <dbReference type="ARBA" id="ARBA00022737"/>
    </source>
</evidence>
<gene>
    <name evidence="12" type="primary">MTCH1</name>
</gene>
<dbReference type="AlphaFoldDB" id="A0A7M4E530"/>
<evidence type="ECO:0000256" key="2">
    <source>
        <dbReference type="ARBA" id="ARBA00006375"/>
    </source>
</evidence>
<dbReference type="SUPFAM" id="SSF103506">
    <property type="entry name" value="Mitochondrial carrier"/>
    <property type="match status" value="1"/>
</dbReference>
<feature type="transmembrane region" description="Helical" evidence="11">
    <location>
        <begin position="292"/>
        <end position="318"/>
    </location>
</feature>
<evidence type="ECO:0000313" key="12">
    <source>
        <dbReference type="Ensembl" id="ENSCPRP00005004523.1"/>
    </source>
</evidence>
<evidence type="ECO:0000313" key="13">
    <source>
        <dbReference type="Proteomes" id="UP000594220"/>
    </source>
</evidence>
<organism evidence="12 13">
    <name type="scientific">Crocodylus porosus</name>
    <name type="common">Saltwater crocodile</name>
    <name type="synonym">Estuarine crocodile</name>
    <dbReference type="NCBI Taxonomy" id="8502"/>
    <lineage>
        <taxon>Eukaryota</taxon>
        <taxon>Metazoa</taxon>
        <taxon>Chordata</taxon>
        <taxon>Craniata</taxon>
        <taxon>Vertebrata</taxon>
        <taxon>Euteleostomi</taxon>
        <taxon>Archelosauria</taxon>
        <taxon>Archosauria</taxon>
        <taxon>Crocodylia</taxon>
        <taxon>Longirostres</taxon>
        <taxon>Crocodylidae</taxon>
        <taxon>Crocodylus</taxon>
    </lineage>
</organism>
<proteinExistence type="inferred from homology"/>
<feature type="transmembrane region" description="Helical" evidence="11">
    <location>
        <begin position="338"/>
        <end position="360"/>
    </location>
</feature>
<evidence type="ECO:0000256" key="11">
    <source>
        <dbReference type="SAM" id="Phobius"/>
    </source>
</evidence>
<keyword evidence="7" id="KW-0496">Mitochondrion</keyword>
<comment type="similarity">
    <text evidence="2">Belongs to the mitochondrial carrier (TC 2.A.29) family.</text>
</comment>
<keyword evidence="3 9" id="KW-0812">Transmembrane</keyword>
<evidence type="ECO:0000256" key="10">
    <source>
        <dbReference type="SAM" id="MobiDB-lite"/>
    </source>
</evidence>
<comment type="subcellular location">
    <subcellularLocation>
        <location evidence="1">Mitochondrion outer membrane</location>
        <topology evidence="1">Multi-pass membrane protein</topology>
    </subcellularLocation>
</comment>
<evidence type="ECO:0000256" key="6">
    <source>
        <dbReference type="ARBA" id="ARBA00022989"/>
    </source>
</evidence>